<comment type="caution">
    <text evidence="2">The sequence shown here is derived from an EMBL/GenBank/DDBJ whole genome shotgun (WGS) entry which is preliminary data.</text>
</comment>
<proteinExistence type="predicted"/>
<organism evidence="2 3">
    <name type="scientific">Bowmanella yangjiangensis</name>
    <dbReference type="NCBI Taxonomy" id="2811230"/>
    <lineage>
        <taxon>Bacteria</taxon>
        <taxon>Pseudomonadati</taxon>
        <taxon>Pseudomonadota</taxon>
        <taxon>Gammaproteobacteria</taxon>
        <taxon>Alteromonadales</taxon>
        <taxon>Alteromonadaceae</taxon>
        <taxon>Bowmanella</taxon>
    </lineage>
</organism>
<evidence type="ECO:0000313" key="2">
    <source>
        <dbReference type="EMBL" id="MBN7820556.1"/>
    </source>
</evidence>
<keyword evidence="3" id="KW-1185">Reference proteome</keyword>
<evidence type="ECO:0000256" key="1">
    <source>
        <dbReference type="SAM" id="SignalP"/>
    </source>
</evidence>
<dbReference type="EMBL" id="JAFKCS010000010">
    <property type="protein sequence ID" value="MBN7820556.1"/>
    <property type="molecule type" value="Genomic_DNA"/>
</dbReference>
<dbReference type="RefSeq" id="WP_206594392.1">
    <property type="nucleotide sequence ID" value="NZ_JAFKCS010000010.1"/>
</dbReference>
<keyword evidence="1" id="KW-0732">Signal</keyword>
<reference evidence="2 3" key="1">
    <citation type="submission" date="2021-03" db="EMBL/GenBank/DDBJ databases">
        <title>novel species isolated from a fishpond in China.</title>
        <authorList>
            <person name="Lu H."/>
            <person name="Cai Z."/>
        </authorList>
    </citation>
    <scope>NUCLEOTIDE SEQUENCE [LARGE SCALE GENOMIC DNA]</scope>
    <source>
        <strain evidence="2 3">Y57</strain>
    </source>
</reference>
<evidence type="ECO:0000313" key="3">
    <source>
        <dbReference type="Proteomes" id="UP000663992"/>
    </source>
</evidence>
<gene>
    <name evidence="2" type="ORF">J0A65_11810</name>
</gene>
<name>A0ABS3CVX0_9ALTE</name>
<feature type="chain" id="PRO_5045363245" evidence="1">
    <location>
        <begin position="24"/>
        <end position="564"/>
    </location>
</feature>
<dbReference type="Pfam" id="PF11949">
    <property type="entry name" value="DUF3466"/>
    <property type="match status" value="1"/>
</dbReference>
<dbReference type="InterPro" id="IPR022562">
    <property type="entry name" value="DUF3466"/>
</dbReference>
<sequence>MNTNRLLPLSALSLALISSGLWAATYEVVPLATADKGIYSYANGISADGEVLLTVQSPYNPPIDVSLLDLENNEALVNLLEAPDDVKNGIISKKDLVVLYSYVEGNKGNPLFQQLGTYLGYIADQNGSEEVTGFDVFDTELGRFTRSIDVSPGRLNADGAMAGISSAPYHKINYTNESDTELTYLIRDFNRRGFVSINGQVSPLLPADVTLGGYSEARGISDNLWVAGVSSIDKRESLDTAIENCNDDEKRGDHPIEWCLTSARPALATVDSYYKNRATLWKIDNQGTVLDTKTFDLPFTPKEDDTNFYSNRAMDVNSNGIAVGISHASYPDYEDVIRNYAAVYAEDKTLIIGNEERYSSYTLSQQPLLSAATGINNHNQVIGYTLKLINGFERTKFFVYDFDEQTMTYPDDFFPGSASVARDINDAGQVVGDGEVESTIGGSVRRRNAFLYDINDKQFQNLNDLISCNSPYTLVQANAINESGEIAATATYKRASLDITGEPQLDDAGNQIMEEAVVAVKLVPVPGGDIDDCSASEDKVERQGAGFGWWLLGLLGVSGLLRRR</sequence>
<accession>A0ABS3CVX0</accession>
<feature type="signal peptide" evidence="1">
    <location>
        <begin position="1"/>
        <end position="23"/>
    </location>
</feature>
<protein>
    <submittedName>
        <fullName evidence="2">DUF3466 family protein</fullName>
    </submittedName>
</protein>
<dbReference type="Proteomes" id="UP000663992">
    <property type="component" value="Unassembled WGS sequence"/>
</dbReference>